<accession>A0A7X5TTK6</accession>
<comment type="caution">
    <text evidence="3">The sequence shown here is derived from an EMBL/GenBank/DDBJ whole genome shotgun (WGS) entry which is preliminary data.</text>
</comment>
<dbReference type="EMBL" id="JAAMOX010000002">
    <property type="protein sequence ID" value="NIH54726.1"/>
    <property type="molecule type" value="Genomic_DNA"/>
</dbReference>
<feature type="region of interest" description="Disordered" evidence="1">
    <location>
        <begin position="108"/>
        <end position="134"/>
    </location>
</feature>
<dbReference type="AlphaFoldDB" id="A0A7X5TTK6"/>
<keyword evidence="2" id="KW-1133">Transmembrane helix</keyword>
<proteinExistence type="predicted"/>
<dbReference type="RefSeq" id="WP_167151252.1">
    <property type="nucleotide sequence ID" value="NZ_JAAMOX010000002.1"/>
</dbReference>
<evidence type="ECO:0000313" key="4">
    <source>
        <dbReference type="Proteomes" id="UP000541033"/>
    </source>
</evidence>
<dbReference type="InterPro" id="IPR019099">
    <property type="entry name" value="Uncharacterised_PGPGW_TM"/>
</dbReference>
<keyword evidence="2" id="KW-0812">Transmembrane</keyword>
<gene>
    <name evidence="3" type="ORF">FHX76_002622</name>
</gene>
<feature type="transmembrane region" description="Helical" evidence="2">
    <location>
        <begin position="39"/>
        <end position="59"/>
    </location>
</feature>
<sequence>MKHDLRRDIQLGSSPDRPFRRFLRACRAFVERRPLLRMLYRLFVAVSGTAVVLLGLILIPLPGPGWLVVFVGLGVLGTEFAGARRASERLKRWLVNLWEWWQARRGRSSAVGGSRGSQTGATRPGPHNHEESFGGNVTLVSVSASDRV</sequence>
<evidence type="ECO:0000313" key="3">
    <source>
        <dbReference type="EMBL" id="NIH54726.1"/>
    </source>
</evidence>
<dbReference type="Proteomes" id="UP000541033">
    <property type="component" value="Unassembled WGS sequence"/>
</dbReference>
<feature type="transmembrane region" description="Helical" evidence="2">
    <location>
        <begin position="65"/>
        <end position="83"/>
    </location>
</feature>
<reference evidence="3 4" key="1">
    <citation type="submission" date="2020-02" db="EMBL/GenBank/DDBJ databases">
        <title>Sequencing the genomes of 1000 actinobacteria strains.</title>
        <authorList>
            <person name="Klenk H.-P."/>
        </authorList>
    </citation>
    <scope>NUCLEOTIDE SEQUENCE [LARGE SCALE GENOMIC DNA]</scope>
    <source>
        <strain evidence="3 4">DSM 27960</strain>
    </source>
</reference>
<keyword evidence="2" id="KW-0472">Membrane</keyword>
<organism evidence="3 4">
    <name type="scientific">Lysinibacter cavernae</name>
    <dbReference type="NCBI Taxonomy" id="1640652"/>
    <lineage>
        <taxon>Bacteria</taxon>
        <taxon>Bacillati</taxon>
        <taxon>Actinomycetota</taxon>
        <taxon>Actinomycetes</taxon>
        <taxon>Micrococcales</taxon>
        <taxon>Microbacteriaceae</taxon>
        <taxon>Lysinibacter</taxon>
    </lineage>
</organism>
<evidence type="ECO:0000256" key="2">
    <source>
        <dbReference type="SAM" id="Phobius"/>
    </source>
</evidence>
<dbReference type="Pfam" id="PF09656">
    <property type="entry name" value="PGPGW"/>
    <property type="match status" value="1"/>
</dbReference>
<name>A0A7X5TTK6_9MICO</name>
<keyword evidence="4" id="KW-1185">Reference proteome</keyword>
<protein>
    <submittedName>
        <fullName evidence="3">Uncharacterized protein (TIGR02611 family)</fullName>
    </submittedName>
</protein>
<evidence type="ECO:0000256" key="1">
    <source>
        <dbReference type="SAM" id="MobiDB-lite"/>
    </source>
</evidence>